<dbReference type="Proteomes" id="UP001234989">
    <property type="component" value="Chromosome 1"/>
</dbReference>
<name>A0AAF0PQZ9_SOLVR</name>
<gene>
    <name evidence="1" type="ORF">MTR67_002652</name>
</gene>
<evidence type="ECO:0000313" key="1">
    <source>
        <dbReference type="EMBL" id="WMV09267.1"/>
    </source>
</evidence>
<dbReference type="EMBL" id="CP133612">
    <property type="protein sequence ID" value="WMV09267.1"/>
    <property type="molecule type" value="Genomic_DNA"/>
</dbReference>
<reference evidence="1" key="1">
    <citation type="submission" date="2023-08" db="EMBL/GenBank/DDBJ databases">
        <title>A de novo genome assembly of Solanum verrucosum Schlechtendal, a Mexican diploid species geographically isolated from the other diploid A-genome species in potato relatives.</title>
        <authorList>
            <person name="Hosaka K."/>
        </authorList>
    </citation>
    <scope>NUCLEOTIDE SEQUENCE</scope>
    <source>
        <tissue evidence="1">Young leaves</tissue>
    </source>
</reference>
<proteinExistence type="predicted"/>
<evidence type="ECO:0000313" key="2">
    <source>
        <dbReference type="Proteomes" id="UP001234989"/>
    </source>
</evidence>
<organism evidence="1 2">
    <name type="scientific">Solanum verrucosum</name>
    <dbReference type="NCBI Taxonomy" id="315347"/>
    <lineage>
        <taxon>Eukaryota</taxon>
        <taxon>Viridiplantae</taxon>
        <taxon>Streptophyta</taxon>
        <taxon>Embryophyta</taxon>
        <taxon>Tracheophyta</taxon>
        <taxon>Spermatophyta</taxon>
        <taxon>Magnoliopsida</taxon>
        <taxon>eudicotyledons</taxon>
        <taxon>Gunneridae</taxon>
        <taxon>Pentapetalae</taxon>
        <taxon>asterids</taxon>
        <taxon>lamiids</taxon>
        <taxon>Solanales</taxon>
        <taxon>Solanaceae</taxon>
        <taxon>Solanoideae</taxon>
        <taxon>Solaneae</taxon>
        <taxon>Solanum</taxon>
    </lineage>
</organism>
<protein>
    <submittedName>
        <fullName evidence="1">Uncharacterized protein</fullName>
    </submittedName>
</protein>
<keyword evidence="2" id="KW-1185">Reference proteome</keyword>
<accession>A0AAF0PQZ9</accession>
<sequence>MVFECQSRSGCRLRA</sequence>